<evidence type="ECO:0000256" key="4">
    <source>
        <dbReference type="ARBA" id="ARBA00015384"/>
    </source>
</evidence>
<name>A0A2N6CX83_9GAMM</name>
<evidence type="ECO:0000313" key="11">
    <source>
        <dbReference type="EMBL" id="PLX61899.1"/>
    </source>
</evidence>
<reference evidence="11 12" key="1">
    <citation type="submission" date="2017-11" db="EMBL/GenBank/DDBJ databases">
        <title>Genome-resolved metagenomics identifies genetic mobility, metabolic interactions, and unexpected diversity in perchlorate-reducing communities.</title>
        <authorList>
            <person name="Barnum T.P."/>
            <person name="Figueroa I.A."/>
            <person name="Carlstrom C.I."/>
            <person name="Lucas L.N."/>
            <person name="Engelbrektson A.L."/>
            <person name="Coates J.D."/>
        </authorList>
    </citation>
    <scope>NUCLEOTIDE SEQUENCE [LARGE SCALE GENOMIC DNA]</scope>
    <source>
        <strain evidence="11">BM301</strain>
    </source>
</reference>
<dbReference type="NCBIfam" id="NF003465">
    <property type="entry name" value="PRK05089.1"/>
    <property type="match status" value="1"/>
</dbReference>
<keyword evidence="6" id="KW-0735">Signal-anchor</keyword>
<evidence type="ECO:0000256" key="9">
    <source>
        <dbReference type="ARBA" id="ARBA00023136"/>
    </source>
</evidence>
<gene>
    <name evidence="11" type="ORF">C0630_07720</name>
</gene>
<comment type="caution">
    <text evidence="11">The sequence shown here is derived from an EMBL/GenBank/DDBJ whole genome shotgun (WGS) entry which is preliminary data.</text>
</comment>
<dbReference type="InterPro" id="IPR023471">
    <property type="entry name" value="CtaG/Cox11_dom_sf"/>
</dbReference>
<comment type="function">
    <text evidence="1">Exerts its effect at some terminal stage of cytochrome c oxidase synthesis, probably by being involved in the insertion of the copper B into subunit I.</text>
</comment>
<keyword evidence="7 10" id="KW-1133">Transmembrane helix</keyword>
<dbReference type="PANTHER" id="PTHR21320">
    <property type="entry name" value="CYTOCHROME C OXIDASE ASSEMBLY PROTEIN COX11-RELATED"/>
    <property type="match status" value="1"/>
</dbReference>
<evidence type="ECO:0000256" key="2">
    <source>
        <dbReference type="ARBA" id="ARBA00004382"/>
    </source>
</evidence>
<dbReference type="RefSeq" id="WP_273438656.1">
    <property type="nucleotide sequence ID" value="NZ_CBDUFW010000058.1"/>
</dbReference>
<sequence length="184" mass="20177">MKNSTRQQTNRKLAVRLAGVTLAMFAFGFALVPLYDVFCDITGLNGKGVNRISAVEPVAVDGSRWVTVEFLSNSNAAGSWEFQPSISKLRVQPGKLYSVSYRAHNPTNRAMTMRAVSSIAPGTAAGYVNKLECFCFRQQRFAANEQRLMPLRFMVDNRLPPEVGTVSIAYTLFDSLDGESAPGS</sequence>
<dbReference type="Gene3D" id="2.60.370.10">
    <property type="entry name" value="Ctag/Cox11"/>
    <property type="match status" value="1"/>
</dbReference>
<dbReference type="AlphaFoldDB" id="A0A2N6CX83"/>
<keyword evidence="8" id="KW-0186">Copper</keyword>
<protein>
    <recommendedName>
        <fullName evidence="4">Cytochrome c oxidase assembly protein CtaG</fullName>
    </recommendedName>
</protein>
<dbReference type="GO" id="GO:0005507">
    <property type="term" value="F:copper ion binding"/>
    <property type="evidence" value="ECO:0007669"/>
    <property type="project" value="InterPro"/>
</dbReference>
<organism evidence="11 12">
    <name type="scientific">Sedimenticola selenatireducens</name>
    <dbReference type="NCBI Taxonomy" id="191960"/>
    <lineage>
        <taxon>Bacteria</taxon>
        <taxon>Pseudomonadati</taxon>
        <taxon>Pseudomonadota</taxon>
        <taxon>Gammaproteobacteria</taxon>
        <taxon>Chromatiales</taxon>
        <taxon>Sedimenticolaceae</taxon>
        <taxon>Sedimenticola</taxon>
    </lineage>
</organism>
<proteinExistence type="inferred from homology"/>
<evidence type="ECO:0000313" key="12">
    <source>
        <dbReference type="Proteomes" id="UP000235015"/>
    </source>
</evidence>
<accession>A0A2N6CX83</accession>
<evidence type="ECO:0000256" key="10">
    <source>
        <dbReference type="SAM" id="Phobius"/>
    </source>
</evidence>
<dbReference type="InterPro" id="IPR007533">
    <property type="entry name" value="Cyt_c_oxidase_assmbl_CtaG"/>
</dbReference>
<dbReference type="SUPFAM" id="SSF110111">
    <property type="entry name" value="Ctag/Cox11"/>
    <property type="match status" value="1"/>
</dbReference>
<evidence type="ECO:0000256" key="1">
    <source>
        <dbReference type="ARBA" id="ARBA00004007"/>
    </source>
</evidence>
<dbReference type="STRING" id="1111735.GCA_000428045_01829"/>
<dbReference type="Pfam" id="PF04442">
    <property type="entry name" value="CtaG_Cox11"/>
    <property type="match status" value="1"/>
</dbReference>
<evidence type="ECO:0000256" key="6">
    <source>
        <dbReference type="ARBA" id="ARBA00022968"/>
    </source>
</evidence>
<evidence type="ECO:0000256" key="5">
    <source>
        <dbReference type="ARBA" id="ARBA00022692"/>
    </source>
</evidence>
<dbReference type="PANTHER" id="PTHR21320:SF3">
    <property type="entry name" value="CYTOCHROME C OXIDASE ASSEMBLY PROTEIN COX11, MITOCHONDRIAL-RELATED"/>
    <property type="match status" value="1"/>
</dbReference>
<dbReference type="GO" id="GO:0005886">
    <property type="term" value="C:plasma membrane"/>
    <property type="evidence" value="ECO:0007669"/>
    <property type="project" value="UniProtKB-SubCell"/>
</dbReference>
<dbReference type="EMBL" id="PKUN01000009">
    <property type="protein sequence ID" value="PLX61899.1"/>
    <property type="molecule type" value="Genomic_DNA"/>
</dbReference>
<evidence type="ECO:0000256" key="3">
    <source>
        <dbReference type="ARBA" id="ARBA00009620"/>
    </source>
</evidence>
<comment type="similarity">
    <text evidence="3">Belongs to the COX11/CtaG family.</text>
</comment>
<dbReference type="PIRSF" id="PIRSF005413">
    <property type="entry name" value="COX11"/>
    <property type="match status" value="1"/>
</dbReference>
<comment type="subcellular location">
    <subcellularLocation>
        <location evidence="2">Cell inner membrane</location>
        <topology evidence="2">Single-pass type II membrane protein</topology>
        <orientation evidence="2">Periplasmic side</orientation>
    </subcellularLocation>
</comment>
<keyword evidence="5 10" id="KW-0812">Transmembrane</keyword>
<evidence type="ECO:0000256" key="8">
    <source>
        <dbReference type="ARBA" id="ARBA00023008"/>
    </source>
</evidence>
<keyword evidence="9 10" id="KW-0472">Membrane</keyword>
<dbReference type="Proteomes" id="UP000235015">
    <property type="component" value="Unassembled WGS sequence"/>
</dbReference>
<evidence type="ECO:0000256" key="7">
    <source>
        <dbReference type="ARBA" id="ARBA00022989"/>
    </source>
</evidence>
<feature type="transmembrane region" description="Helical" evidence="10">
    <location>
        <begin position="13"/>
        <end position="35"/>
    </location>
</feature>